<dbReference type="InParanoid" id="A0A316YJY4"/>
<gene>
    <name evidence="1" type="ORF">FA10DRAFT_287592</name>
</gene>
<name>A0A316YJY4_9BASI</name>
<evidence type="ECO:0000313" key="2">
    <source>
        <dbReference type="Proteomes" id="UP000245768"/>
    </source>
</evidence>
<dbReference type="AlphaFoldDB" id="A0A316YJY4"/>
<dbReference type="PANTHER" id="PTHR41677:SF1">
    <property type="entry name" value="FE2OG DIOXYGENASE DOMAIN-CONTAINING PROTEIN"/>
    <property type="match status" value="1"/>
</dbReference>
<dbReference type="STRING" id="215250.A0A316YJY4"/>
<reference evidence="1 2" key="1">
    <citation type="journal article" date="2018" name="Mol. Biol. Evol.">
        <title>Broad Genomic Sampling Reveals a Smut Pathogenic Ancestry of the Fungal Clade Ustilaginomycotina.</title>
        <authorList>
            <person name="Kijpornyongpan T."/>
            <person name="Mondo S.J."/>
            <person name="Barry K."/>
            <person name="Sandor L."/>
            <person name="Lee J."/>
            <person name="Lipzen A."/>
            <person name="Pangilinan J."/>
            <person name="LaButti K."/>
            <person name="Hainaut M."/>
            <person name="Henrissat B."/>
            <person name="Grigoriev I.V."/>
            <person name="Spatafora J.W."/>
            <person name="Aime M.C."/>
        </authorList>
    </citation>
    <scope>NUCLEOTIDE SEQUENCE [LARGE SCALE GENOMIC DNA]</scope>
    <source>
        <strain evidence="1 2">MCA 4198</strain>
    </source>
</reference>
<dbReference type="PANTHER" id="PTHR41677">
    <property type="entry name" value="YALI0B19030P"/>
    <property type="match status" value="1"/>
</dbReference>
<dbReference type="OrthoDB" id="10256055at2759"/>
<protein>
    <recommendedName>
        <fullName evidence="3">Fe2OG dioxygenase domain-containing protein</fullName>
    </recommendedName>
</protein>
<keyword evidence="2" id="KW-1185">Reference proteome</keyword>
<dbReference type="RefSeq" id="XP_025376935.1">
    <property type="nucleotide sequence ID" value="XM_025524151.1"/>
</dbReference>
<organism evidence="1 2">
    <name type="scientific">Acaromyces ingoldii</name>
    <dbReference type="NCBI Taxonomy" id="215250"/>
    <lineage>
        <taxon>Eukaryota</taxon>
        <taxon>Fungi</taxon>
        <taxon>Dikarya</taxon>
        <taxon>Basidiomycota</taxon>
        <taxon>Ustilaginomycotina</taxon>
        <taxon>Exobasidiomycetes</taxon>
        <taxon>Exobasidiales</taxon>
        <taxon>Cryptobasidiaceae</taxon>
        <taxon>Acaromyces</taxon>
    </lineage>
</organism>
<dbReference type="GeneID" id="37046067"/>
<sequence>MTFNPATHLNYAEPAERLTMEDLGLSSHSAPSRIGVTAPFPLVSLEGVQALRKDILQPNVLSSYMMPSAISGPHIQLRGMAPEASRFLYDLWTSPEVLAAVSDAAGEDLVPVFDYEIGHTNIQVPEGMARAEYAQSLSADPYDKSAPSLKPPREADKVAPVVGFHRDAYPWVCVLMLSDVTGMIGGETEIRRGDGSVIKALGPNVGYCVMMQGGFIEHCALPCHGARERITMVTSFRPRAKVFPDVSNLATIRTCSNSFEMYDQFVRSRLDIVEEMVAVYRRQLLLRREAVEDAYGRRGGLKRPTVDVAELGGLVNVVKDTLSNAVEQLLPYGADPRDIYTPRLEGPVHHELSRM</sequence>
<proteinExistence type="predicted"/>
<dbReference type="EMBL" id="KZ819637">
    <property type="protein sequence ID" value="PWN89737.1"/>
    <property type="molecule type" value="Genomic_DNA"/>
</dbReference>
<accession>A0A316YJY4</accession>
<dbReference type="Proteomes" id="UP000245768">
    <property type="component" value="Unassembled WGS sequence"/>
</dbReference>
<evidence type="ECO:0008006" key="3">
    <source>
        <dbReference type="Google" id="ProtNLM"/>
    </source>
</evidence>
<evidence type="ECO:0000313" key="1">
    <source>
        <dbReference type="EMBL" id="PWN89737.1"/>
    </source>
</evidence>